<reference evidence="1" key="1">
    <citation type="submission" date="2021-04" db="EMBL/GenBank/DDBJ databases">
        <title>Isolation of p-tert-butylphenol degrading bacteria Sphingobium phenoxybenzoativorans Tas13 from active sludge.</title>
        <authorList>
            <person name="Li Y."/>
        </authorList>
    </citation>
    <scope>NUCLEOTIDE SEQUENCE</scope>
    <source>
        <strain evidence="1">Tas13</strain>
    </source>
</reference>
<dbReference type="RefSeq" id="WP_212609314.1">
    <property type="nucleotide sequence ID" value="NZ_CP073910.1"/>
</dbReference>
<name>A0A975K6P4_9SPHN</name>
<dbReference type="AlphaFoldDB" id="A0A975K6P4"/>
<organism evidence="1 2">
    <name type="scientific">Sphingobium phenoxybenzoativorans</name>
    <dbReference type="NCBI Taxonomy" id="1592790"/>
    <lineage>
        <taxon>Bacteria</taxon>
        <taxon>Pseudomonadati</taxon>
        <taxon>Pseudomonadota</taxon>
        <taxon>Alphaproteobacteria</taxon>
        <taxon>Sphingomonadales</taxon>
        <taxon>Sphingomonadaceae</taxon>
        <taxon>Sphingobium</taxon>
    </lineage>
</organism>
<evidence type="ECO:0000313" key="1">
    <source>
        <dbReference type="EMBL" id="QUT05805.1"/>
    </source>
</evidence>
<dbReference type="Proteomes" id="UP000681425">
    <property type="component" value="Chromosome"/>
</dbReference>
<gene>
    <name evidence="1" type="ORF">KFK14_23195</name>
</gene>
<proteinExistence type="predicted"/>
<dbReference type="KEGG" id="spph:KFK14_23195"/>
<accession>A0A975K6P4</accession>
<evidence type="ECO:0000313" key="2">
    <source>
        <dbReference type="Proteomes" id="UP000681425"/>
    </source>
</evidence>
<keyword evidence="2" id="KW-1185">Reference proteome</keyword>
<protein>
    <submittedName>
        <fullName evidence="1">Uncharacterized protein</fullName>
    </submittedName>
</protein>
<sequence length="49" mass="5423">MSWIKRFGHRLAALRDAAKREFLRDPTVLLFERAPGAQGDAARDAAGGR</sequence>
<dbReference type="EMBL" id="CP073910">
    <property type="protein sequence ID" value="QUT05805.1"/>
    <property type="molecule type" value="Genomic_DNA"/>
</dbReference>